<evidence type="ECO:0000256" key="1">
    <source>
        <dbReference type="SAM" id="MobiDB-lite"/>
    </source>
</evidence>
<evidence type="ECO:0000313" key="3">
    <source>
        <dbReference type="Proteomes" id="UP001163046"/>
    </source>
</evidence>
<protein>
    <submittedName>
        <fullName evidence="2">Uncharacterized protein</fullName>
    </submittedName>
</protein>
<reference evidence="2" key="1">
    <citation type="submission" date="2023-01" db="EMBL/GenBank/DDBJ databases">
        <title>Genome assembly of the deep-sea coral Lophelia pertusa.</title>
        <authorList>
            <person name="Herrera S."/>
            <person name="Cordes E."/>
        </authorList>
    </citation>
    <scope>NUCLEOTIDE SEQUENCE</scope>
    <source>
        <strain evidence="2">USNM1676648</strain>
        <tissue evidence="2">Polyp</tissue>
    </source>
</reference>
<organism evidence="2 3">
    <name type="scientific">Desmophyllum pertusum</name>
    <dbReference type="NCBI Taxonomy" id="174260"/>
    <lineage>
        <taxon>Eukaryota</taxon>
        <taxon>Metazoa</taxon>
        <taxon>Cnidaria</taxon>
        <taxon>Anthozoa</taxon>
        <taxon>Hexacorallia</taxon>
        <taxon>Scleractinia</taxon>
        <taxon>Caryophylliina</taxon>
        <taxon>Caryophylliidae</taxon>
        <taxon>Desmophyllum</taxon>
    </lineage>
</organism>
<dbReference type="Proteomes" id="UP001163046">
    <property type="component" value="Unassembled WGS sequence"/>
</dbReference>
<comment type="caution">
    <text evidence="2">The sequence shown here is derived from an EMBL/GenBank/DDBJ whole genome shotgun (WGS) entry which is preliminary data.</text>
</comment>
<dbReference type="OrthoDB" id="10060908at2759"/>
<proteinExistence type="predicted"/>
<sequence length="156" mass="16764">MPTSQVQPSNQATLRIEQPPPSTQQQESKCVMISKGDRAAAMVQLADMTMCVLNHMEPYAGDSSTASSLAGEYPNIGLGAAECVTTCNQSAGPSCIDVLQPDAACISTDLKFDIWANELINDSDRDFILTGIQEGFDLIQRDANVLPASQRITNQL</sequence>
<dbReference type="AlphaFoldDB" id="A0A9X0D644"/>
<accession>A0A9X0D644</accession>
<name>A0A9X0D644_9CNID</name>
<evidence type="ECO:0000313" key="2">
    <source>
        <dbReference type="EMBL" id="KAJ7386279.1"/>
    </source>
</evidence>
<dbReference type="EMBL" id="MU825877">
    <property type="protein sequence ID" value="KAJ7386279.1"/>
    <property type="molecule type" value="Genomic_DNA"/>
</dbReference>
<feature type="compositionally biased region" description="Polar residues" evidence="1">
    <location>
        <begin position="1"/>
        <end position="13"/>
    </location>
</feature>
<feature type="region of interest" description="Disordered" evidence="1">
    <location>
        <begin position="1"/>
        <end position="26"/>
    </location>
</feature>
<keyword evidence="3" id="KW-1185">Reference proteome</keyword>
<gene>
    <name evidence="2" type="ORF">OS493_010684</name>
</gene>